<evidence type="ECO:0000313" key="3">
    <source>
        <dbReference type="Proteomes" id="UP001340816"/>
    </source>
</evidence>
<dbReference type="InterPro" id="IPR036291">
    <property type="entry name" value="NAD(P)-bd_dom_sf"/>
</dbReference>
<evidence type="ECO:0000313" key="2">
    <source>
        <dbReference type="EMBL" id="WSD14366.1"/>
    </source>
</evidence>
<dbReference type="PANTHER" id="PTHR15020:SF50">
    <property type="entry name" value="UPF0659 PROTEIN YMR090W"/>
    <property type="match status" value="1"/>
</dbReference>
<protein>
    <submittedName>
        <fullName evidence="2">NAD(P)H-binding protein</fullName>
    </submittedName>
</protein>
<dbReference type="Pfam" id="PF13460">
    <property type="entry name" value="NAD_binding_10"/>
    <property type="match status" value="1"/>
</dbReference>
<accession>A0ABZ1H9Y7</accession>
<evidence type="ECO:0000259" key="1">
    <source>
        <dbReference type="Pfam" id="PF13460"/>
    </source>
</evidence>
<dbReference type="SUPFAM" id="SSF51735">
    <property type="entry name" value="NAD(P)-binding Rossmann-fold domains"/>
    <property type="match status" value="1"/>
</dbReference>
<organism evidence="2 3">
    <name type="scientific">Streptomyces phaeochromogenes</name>
    <dbReference type="NCBI Taxonomy" id="1923"/>
    <lineage>
        <taxon>Bacteria</taxon>
        <taxon>Bacillati</taxon>
        <taxon>Actinomycetota</taxon>
        <taxon>Actinomycetes</taxon>
        <taxon>Kitasatosporales</taxon>
        <taxon>Streptomycetaceae</taxon>
        <taxon>Streptomyces</taxon>
        <taxon>Streptomyces phaeochromogenes group</taxon>
    </lineage>
</organism>
<sequence length="248" mass="26350">MSEKTGITDVLMIGGTGSIGRHVSAVLEQHGLRRRALVRNPARAESQLTGVDLIPGNLDDLDALRRAVRGADAVVLTHGAGGDREHVDYGGVRNLLQVLDGARPRLALMTSIYSTRDDIPGNDWWKLRSERLVRASGLPYTVVRPGWFDHAGPTQRRLVFTEGGRPEGGIARVQIAETLVASLLTGSATGKTLAVVATEGPRQDDWDGLFGALHGDIPGALDGYGDPTVAPLTEEPADVRADLKSAAA</sequence>
<gene>
    <name evidence="2" type="ORF">OHB35_14545</name>
</gene>
<feature type="domain" description="NAD(P)-binding" evidence="1">
    <location>
        <begin position="14"/>
        <end position="183"/>
    </location>
</feature>
<proteinExistence type="predicted"/>
<dbReference type="Gene3D" id="3.40.50.720">
    <property type="entry name" value="NAD(P)-binding Rossmann-like Domain"/>
    <property type="match status" value="1"/>
</dbReference>
<keyword evidence="3" id="KW-1185">Reference proteome</keyword>
<reference evidence="2 3" key="1">
    <citation type="submission" date="2022-10" db="EMBL/GenBank/DDBJ databases">
        <title>The complete genomes of actinobacterial strains from the NBC collection.</title>
        <authorList>
            <person name="Joergensen T.S."/>
            <person name="Alvarez Arevalo M."/>
            <person name="Sterndorff E.B."/>
            <person name="Faurdal D."/>
            <person name="Vuksanovic O."/>
            <person name="Mourched A.-S."/>
            <person name="Charusanti P."/>
            <person name="Shaw S."/>
            <person name="Blin K."/>
            <person name="Weber T."/>
        </authorList>
    </citation>
    <scope>NUCLEOTIDE SEQUENCE [LARGE SCALE GENOMIC DNA]</scope>
    <source>
        <strain evidence="2 3">NBC 01752</strain>
    </source>
</reference>
<dbReference type="PANTHER" id="PTHR15020">
    <property type="entry name" value="FLAVIN REDUCTASE-RELATED"/>
    <property type="match status" value="1"/>
</dbReference>
<dbReference type="InterPro" id="IPR016040">
    <property type="entry name" value="NAD(P)-bd_dom"/>
</dbReference>
<dbReference type="EMBL" id="CP109135">
    <property type="protein sequence ID" value="WSD14366.1"/>
    <property type="molecule type" value="Genomic_DNA"/>
</dbReference>
<dbReference type="RefSeq" id="WP_326759010.1">
    <property type="nucleotide sequence ID" value="NZ_CP109135.1"/>
</dbReference>
<name>A0ABZ1H9Y7_STRPH</name>
<dbReference type="Proteomes" id="UP001340816">
    <property type="component" value="Chromosome"/>
</dbReference>